<dbReference type="GO" id="GO:0030915">
    <property type="term" value="C:Smc5-Smc6 complex"/>
    <property type="evidence" value="ECO:0007669"/>
    <property type="project" value="TreeGrafter"/>
</dbReference>
<feature type="coiled-coil region" evidence="2">
    <location>
        <begin position="11"/>
        <end position="189"/>
    </location>
</feature>
<sequence length="240" mass="27898">MTTNTLNALNTNELVALVQNLLAKVDNLESKVKGYEADHEALVERISYCETECSDLTEKVDGTVESQLDQLFEKFADLEETVEALDRHYDEHNSQLNDLESSVSDLEWKVEKLEETVEDLDDLPDYKNDTANLKDRVDELEEKLSSIEETNQELAENLEGCEEECTALCEEIKELKANVEERLDQHEDVFSYLHNNIDLTIDYMVEQKLFEHDQVTTKAKPQDEELDFEEYYEMLNKDEL</sequence>
<name>A0A3A1Y9Y1_9GAMM</name>
<dbReference type="GO" id="GO:0000724">
    <property type="term" value="P:double-strand break repair via homologous recombination"/>
    <property type="evidence" value="ECO:0007669"/>
    <property type="project" value="TreeGrafter"/>
</dbReference>
<dbReference type="AlphaFoldDB" id="A0A3A1Y9Y1"/>
<evidence type="ECO:0008006" key="5">
    <source>
        <dbReference type="Google" id="ProtNLM"/>
    </source>
</evidence>
<dbReference type="GO" id="GO:0003697">
    <property type="term" value="F:single-stranded DNA binding"/>
    <property type="evidence" value="ECO:0007669"/>
    <property type="project" value="TreeGrafter"/>
</dbReference>
<evidence type="ECO:0000256" key="1">
    <source>
        <dbReference type="ARBA" id="ARBA00023054"/>
    </source>
</evidence>
<organism evidence="3 4">
    <name type="scientific">Psittacicella hinzii</name>
    <dbReference type="NCBI Taxonomy" id="2028575"/>
    <lineage>
        <taxon>Bacteria</taxon>
        <taxon>Pseudomonadati</taxon>
        <taxon>Pseudomonadota</taxon>
        <taxon>Gammaproteobacteria</taxon>
        <taxon>Pasteurellales</taxon>
        <taxon>Psittacicellaceae</taxon>
        <taxon>Psittacicella</taxon>
    </lineage>
</organism>
<dbReference type="RefSeq" id="WP_119524234.1">
    <property type="nucleotide sequence ID" value="NZ_NRHC01000002.1"/>
</dbReference>
<keyword evidence="4" id="KW-1185">Reference proteome</keyword>
<evidence type="ECO:0000313" key="4">
    <source>
        <dbReference type="Proteomes" id="UP000265691"/>
    </source>
</evidence>
<evidence type="ECO:0000313" key="3">
    <source>
        <dbReference type="EMBL" id="RIY34485.1"/>
    </source>
</evidence>
<dbReference type="PANTHER" id="PTHR45916">
    <property type="entry name" value="STRUCTURAL MAINTENANCE OF CHROMOSOMES PROTEIN 5"/>
    <property type="match status" value="1"/>
</dbReference>
<proteinExistence type="predicted"/>
<dbReference type="SUPFAM" id="SSF57997">
    <property type="entry name" value="Tropomyosin"/>
    <property type="match status" value="1"/>
</dbReference>
<dbReference type="EMBL" id="NRHC01000002">
    <property type="protein sequence ID" value="RIY34485.1"/>
    <property type="molecule type" value="Genomic_DNA"/>
</dbReference>
<dbReference type="Gene3D" id="1.10.287.1490">
    <property type="match status" value="1"/>
</dbReference>
<accession>A0A3A1Y9Y1</accession>
<comment type="caution">
    <text evidence="3">The sequence shown here is derived from an EMBL/GenBank/DDBJ whole genome shotgun (WGS) entry which is preliminary data.</text>
</comment>
<gene>
    <name evidence="3" type="ORF">CKF54_00375</name>
</gene>
<protein>
    <recommendedName>
        <fullName evidence="5">Chromosome partition protein Smc</fullName>
    </recommendedName>
</protein>
<keyword evidence="1 2" id="KW-0175">Coiled coil</keyword>
<reference evidence="3 4" key="1">
    <citation type="submission" date="2017-08" db="EMBL/GenBank/DDBJ databases">
        <title>Reclassification of Bisgaard taxon 37 and 44.</title>
        <authorList>
            <person name="Christensen H."/>
        </authorList>
    </citation>
    <scope>NUCLEOTIDE SEQUENCE [LARGE SCALE GENOMIC DNA]</scope>
    <source>
        <strain evidence="3 4">B96_3</strain>
    </source>
</reference>
<dbReference type="Proteomes" id="UP000265691">
    <property type="component" value="Unassembled WGS sequence"/>
</dbReference>
<evidence type="ECO:0000256" key="2">
    <source>
        <dbReference type="SAM" id="Coils"/>
    </source>
</evidence>
<dbReference type="PANTHER" id="PTHR45916:SF1">
    <property type="entry name" value="STRUCTURAL MAINTENANCE OF CHROMOSOMES PROTEIN 5"/>
    <property type="match status" value="1"/>
</dbReference>